<dbReference type="RefSeq" id="WP_101594467.1">
    <property type="nucleotide sequence ID" value="NZ_FXZA01000004.1"/>
</dbReference>
<dbReference type="NCBIfam" id="TIGR01549">
    <property type="entry name" value="HAD-SF-IA-v1"/>
    <property type="match status" value="1"/>
</dbReference>
<protein>
    <submittedName>
        <fullName evidence="2">Haloacid dehalogenase superfamily, subfamily IA, variant 3 with third motif having DD or ED/haloacid dehalogenase superfamily, subfamily IA, variant 1 with third motif having Dx(3-4)D or Dx(3-4)E</fullName>
    </submittedName>
</protein>
<dbReference type="GO" id="GO:0016787">
    <property type="term" value="F:hydrolase activity"/>
    <property type="evidence" value="ECO:0007669"/>
    <property type="project" value="UniProtKB-KW"/>
</dbReference>
<organism evidence="2 3">
    <name type="scientific">Brevibacterium linens</name>
    <dbReference type="NCBI Taxonomy" id="1703"/>
    <lineage>
        <taxon>Bacteria</taxon>
        <taxon>Bacillati</taxon>
        <taxon>Actinomycetota</taxon>
        <taxon>Actinomycetes</taxon>
        <taxon>Micrococcales</taxon>
        <taxon>Brevibacteriaceae</taxon>
        <taxon>Brevibacterium</taxon>
    </lineage>
</organism>
<dbReference type="SUPFAM" id="SSF56784">
    <property type="entry name" value="HAD-like"/>
    <property type="match status" value="1"/>
</dbReference>
<dbReference type="SFLD" id="SFLDG01129">
    <property type="entry name" value="C1.5:_HAD__Beta-PGM__Phosphata"/>
    <property type="match status" value="1"/>
</dbReference>
<dbReference type="Pfam" id="PF13242">
    <property type="entry name" value="Hydrolase_like"/>
    <property type="match status" value="1"/>
</dbReference>
<dbReference type="InterPro" id="IPR036412">
    <property type="entry name" value="HAD-like_sf"/>
</dbReference>
<evidence type="ECO:0000313" key="3">
    <source>
        <dbReference type="Proteomes" id="UP000234498"/>
    </source>
</evidence>
<dbReference type="Gene3D" id="3.40.50.1000">
    <property type="entry name" value="HAD superfamily/HAD-like"/>
    <property type="match status" value="1"/>
</dbReference>
<dbReference type="SFLD" id="SFLDS00003">
    <property type="entry name" value="Haloacid_Dehalogenase"/>
    <property type="match status" value="1"/>
</dbReference>
<dbReference type="EMBL" id="FXZA01000004">
    <property type="protein sequence ID" value="SMX76063.1"/>
    <property type="molecule type" value="Genomic_DNA"/>
</dbReference>
<dbReference type="OrthoDB" id="9810501at2"/>
<proteinExistence type="predicted"/>
<sequence length="224" mass="24532">MTDFSRADIRAVVFDVGETLVDETRMWADHAARAGVTSLTFFAVLGALIERGDDHSGIWTELGLHPPAELTQTEPVDLYPDAIDCIETIRATDTIVGIAGNQPAGLARRLSSMRLTVDFIASSSEWGVKKPSREFFARVIDAATVPENQILYVGDRLDNDIAPANSMGIRTVFLMRGPWAHIQRHRPEAELADLKLDSLEQLRDIFVDAAKHSDAECGDGGDVS</sequence>
<accession>A0A2H1ILL7</accession>
<evidence type="ECO:0000256" key="1">
    <source>
        <dbReference type="ARBA" id="ARBA00022801"/>
    </source>
</evidence>
<dbReference type="PANTHER" id="PTHR43316:SF8">
    <property type="entry name" value="HAD FAMILY HYDROLASE"/>
    <property type="match status" value="1"/>
</dbReference>
<gene>
    <name evidence="2" type="ORF">BLIN101_01337</name>
</gene>
<reference evidence="2 3" key="1">
    <citation type="submission" date="2017-03" db="EMBL/GenBank/DDBJ databases">
        <authorList>
            <person name="Afonso C.L."/>
            <person name="Miller P.J."/>
            <person name="Scott M.A."/>
            <person name="Spackman E."/>
            <person name="Goraichik I."/>
            <person name="Dimitrov K.M."/>
            <person name="Suarez D.L."/>
            <person name="Swayne D.E."/>
        </authorList>
    </citation>
    <scope>NUCLEOTIDE SEQUENCE [LARGE SCALE GENOMIC DNA]</scope>
    <source>
        <strain evidence="2 3">Mu101</strain>
    </source>
</reference>
<dbReference type="PANTHER" id="PTHR43316">
    <property type="entry name" value="HYDROLASE, HALOACID DELAHOGENASE-RELATED"/>
    <property type="match status" value="1"/>
</dbReference>
<dbReference type="InterPro" id="IPR051540">
    <property type="entry name" value="S-2-haloacid_dehalogenase"/>
</dbReference>
<dbReference type="InterPro" id="IPR006439">
    <property type="entry name" value="HAD-SF_hydro_IA"/>
</dbReference>
<keyword evidence="1" id="KW-0378">Hydrolase</keyword>
<dbReference type="InterPro" id="IPR023214">
    <property type="entry name" value="HAD_sf"/>
</dbReference>
<evidence type="ECO:0000313" key="2">
    <source>
        <dbReference type="EMBL" id="SMX76063.1"/>
    </source>
</evidence>
<name>A0A2H1ILL7_BRELN</name>
<dbReference type="Proteomes" id="UP000234498">
    <property type="component" value="Unassembled WGS sequence"/>
</dbReference>
<dbReference type="AlphaFoldDB" id="A0A2H1ILL7"/>